<keyword evidence="3" id="KW-1185">Reference proteome</keyword>
<evidence type="ECO:0000313" key="3">
    <source>
        <dbReference type="Proteomes" id="UP001295423"/>
    </source>
</evidence>
<evidence type="ECO:0008006" key="4">
    <source>
        <dbReference type="Google" id="ProtNLM"/>
    </source>
</evidence>
<sequence>MAVLPVAHGNLCFMLYQMADNDLEFYIRQDLEEYNNSPMIQDITTNTWVYFDHRNFDTTPVEEEIAENLPFVYDSQGNSLSSAKPDGSFYYRYDHALGLLVVDSDLGELNSDVPQTVYDFATKALADCKASGSTEYFIAFSSHGTGFEGFGGDENTRRRKLEGVQTNNDIVSALQMALDDNGIDKFDVIGFDACLMMAYGALDDYTSISRYFIASEEVEPGHGWSYSSLTAQPALDTAQSIVNSYINDMQGDEHQTPKTLAIADMVKYEAFSAAWNSISKEIKDLMGSNDAEVGIAFSRARATVYNFASSYDEDDAKDKAAVDMFGLITAFERLCRPNSGSNVATLLSNVKIAYADMFVDRQTGPNTPTSLTGMHVFFPSRARYSSMDFDWDQLLFNDAVTATTSAPEWLNLMKAYYSFSTPAAGGSTVCGTSTGTTDTPSGSALLIDSTLSGSPASGMDYKATVARSVDTIFVEYGMNLTPLLSARRRNRRLGRDGVVGRHHQTQHAEHPRYMARRANRNRKLQTSDDFVYFFSGDIVGSFSGSEYFANWDGSFFAVGNSADGYKDIYVFDYGEGLKEFPVMYFPPSKPVTGDDVVAMNTYADAEAAGATYGYVSFSENNLVNGRITAGIGLYTVSVSGDTFSELPRSRGGQIVPINFVDASLDGEDYEYFLGGFFGDNIIEWNANSVVEINLIRGLDYKNQQQGESFTFDVVATDDDTGTTTVVLFEVDDDGTILDNSTFTEEGNANTGGGSGGGGGGSGSGSGARHLGVTLAASFVGLLIALL</sequence>
<dbReference type="Pfam" id="PF03415">
    <property type="entry name" value="Peptidase_C11"/>
    <property type="match status" value="1"/>
</dbReference>
<dbReference type="PANTHER" id="PTHR37835">
    <property type="entry name" value="ALPHA-CLOSTRIPAIN"/>
    <property type="match status" value="1"/>
</dbReference>
<protein>
    <recommendedName>
        <fullName evidence="4">Peptidase C11 clostripain</fullName>
    </recommendedName>
</protein>
<organism evidence="2 3">
    <name type="scientific">Cylindrotheca closterium</name>
    <dbReference type="NCBI Taxonomy" id="2856"/>
    <lineage>
        <taxon>Eukaryota</taxon>
        <taxon>Sar</taxon>
        <taxon>Stramenopiles</taxon>
        <taxon>Ochrophyta</taxon>
        <taxon>Bacillariophyta</taxon>
        <taxon>Bacillariophyceae</taxon>
        <taxon>Bacillariophycidae</taxon>
        <taxon>Bacillariales</taxon>
        <taxon>Bacillariaceae</taxon>
        <taxon>Cylindrotheca</taxon>
    </lineage>
</organism>
<evidence type="ECO:0000313" key="2">
    <source>
        <dbReference type="EMBL" id="CAJ1934045.1"/>
    </source>
</evidence>
<evidence type="ECO:0000256" key="1">
    <source>
        <dbReference type="SAM" id="MobiDB-lite"/>
    </source>
</evidence>
<accession>A0AAD2FIC9</accession>
<feature type="compositionally biased region" description="Gly residues" evidence="1">
    <location>
        <begin position="749"/>
        <end position="762"/>
    </location>
</feature>
<dbReference type="EMBL" id="CAKOGP040000324">
    <property type="protein sequence ID" value="CAJ1934045.1"/>
    <property type="molecule type" value="Genomic_DNA"/>
</dbReference>
<dbReference type="PANTHER" id="PTHR37835:SF1">
    <property type="entry name" value="ALPHA-CLOSTRIPAIN"/>
    <property type="match status" value="1"/>
</dbReference>
<dbReference type="Gene3D" id="3.40.50.11970">
    <property type="match status" value="1"/>
</dbReference>
<dbReference type="InterPro" id="IPR005077">
    <property type="entry name" value="Peptidase_C11"/>
</dbReference>
<reference evidence="2" key="1">
    <citation type="submission" date="2023-08" db="EMBL/GenBank/DDBJ databases">
        <authorList>
            <person name="Audoor S."/>
            <person name="Bilcke G."/>
        </authorList>
    </citation>
    <scope>NUCLEOTIDE SEQUENCE</scope>
</reference>
<name>A0AAD2FIC9_9STRA</name>
<dbReference type="AlphaFoldDB" id="A0AAD2FIC9"/>
<proteinExistence type="predicted"/>
<dbReference type="Proteomes" id="UP001295423">
    <property type="component" value="Unassembled WGS sequence"/>
</dbReference>
<gene>
    <name evidence="2" type="ORF">CYCCA115_LOCUS3572</name>
</gene>
<feature type="region of interest" description="Disordered" evidence="1">
    <location>
        <begin position="739"/>
        <end position="762"/>
    </location>
</feature>
<feature type="compositionally biased region" description="Polar residues" evidence="1">
    <location>
        <begin position="739"/>
        <end position="748"/>
    </location>
</feature>
<comment type="caution">
    <text evidence="2">The sequence shown here is derived from an EMBL/GenBank/DDBJ whole genome shotgun (WGS) entry which is preliminary data.</text>
</comment>